<reference evidence="1" key="1">
    <citation type="submission" date="2014-11" db="EMBL/GenBank/DDBJ databases">
        <authorList>
            <person name="Amaro Gonzalez C."/>
        </authorList>
    </citation>
    <scope>NUCLEOTIDE SEQUENCE</scope>
</reference>
<reference evidence="1" key="2">
    <citation type="journal article" date="2015" name="Fish Shellfish Immunol.">
        <title>Early steps in the European eel (Anguilla anguilla)-Vibrio vulnificus interaction in the gills: Role of the RtxA13 toxin.</title>
        <authorList>
            <person name="Callol A."/>
            <person name="Pajuelo D."/>
            <person name="Ebbesson L."/>
            <person name="Teles M."/>
            <person name="MacKenzie S."/>
            <person name="Amaro C."/>
        </authorList>
    </citation>
    <scope>NUCLEOTIDE SEQUENCE</scope>
</reference>
<dbReference type="EMBL" id="GBXM01106121">
    <property type="protein sequence ID" value="JAH02456.1"/>
    <property type="molecule type" value="Transcribed_RNA"/>
</dbReference>
<sequence length="33" mass="3880">MYGPSYKSLIFNLVTWTRYSLQQLAAVRGFRVL</sequence>
<dbReference type="AlphaFoldDB" id="A0A0E9PCS5"/>
<name>A0A0E9PCS5_ANGAN</name>
<proteinExistence type="predicted"/>
<evidence type="ECO:0000313" key="1">
    <source>
        <dbReference type="EMBL" id="JAH02456.1"/>
    </source>
</evidence>
<organism evidence="1">
    <name type="scientific">Anguilla anguilla</name>
    <name type="common">European freshwater eel</name>
    <name type="synonym">Muraena anguilla</name>
    <dbReference type="NCBI Taxonomy" id="7936"/>
    <lineage>
        <taxon>Eukaryota</taxon>
        <taxon>Metazoa</taxon>
        <taxon>Chordata</taxon>
        <taxon>Craniata</taxon>
        <taxon>Vertebrata</taxon>
        <taxon>Euteleostomi</taxon>
        <taxon>Actinopterygii</taxon>
        <taxon>Neopterygii</taxon>
        <taxon>Teleostei</taxon>
        <taxon>Anguilliformes</taxon>
        <taxon>Anguillidae</taxon>
        <taxon>Anguilla</taxon>
    </lineage>
</organism>
<accession>A0A0E9PCS5</accession>
<protein>
    <submittedName>
        <fullName evidence="1">Uncharacterized protein</fullName>
    </submittedName>
</protein>